<protein>
    <submittedName>
        <fullName evidence="4">Epimerase</fullName>
    </submittedName>
</protein>
<sequence>MRVMVTGANGFVGRVLVERLLAQGQLRGREIAALLLLDQELNGFPEDSRLRRHIGSITDPALLRRALADGIDVVFHLVSLPGGAAEAQYSLGYQINLLASLELLDQLREHSGSPVMVYASSVAVYSPDFATRMDESAAKRPALSYGAHKLMVETAINDLARRGDVDARAVRLPGIVVRPQQPNGLRSAFMSDLLSAFAECKPYCCPVSPEARCWWMSAQCCVDNLIHAAQLDGSDLDGERVWQLPVLHLSIAQIIDALAATYGEERRQLISFAADAQLEELFGNYPPMKTPQARALGFRHDGSAAALIRNSLKPKAVARSESAGARKSGVTAYENV</sequence>
<name>A0A653E7M4_9PSED</name>
<accession>A0A653E7M4</accession>
<evidence type="ECO:0000256" key="1">
    <source>
        <dbReference type="ARBA" id="ARBA00022857"/>
    </source>
</evidence>
<evidence type="ECO:0000256" key="2">
    <source>
        <dbReference type="ARBA" id="ARBA00023277"/>
    </source>
</evidence>
<dbReference type="InterPro" id="IPR036291">
    <property type="entry name" value="NAD(P)-bd_dom_sf"/>
</dbReference>
<dbReference type="EMBL" id="LR215729">
    <property type="protein sequence ID" value="VEV98797.1"/>
    <property type="molecule type" value="Genomic_DNA"/>
</dbReference>
<dbReference type="RefSeq" id="WP_150549122.1">
    <property type="nucleotide sequence ID" value="NZ_LR215729.2"/>
</dbReference>
<dbReference type="Pfam" id="PF01370">
    <property type="entry name" value="Epimerase"/>
    <property type="match status" value="1"/>
</dbReference>
<dbReference type="PANTHER" id="PTHR43103">
    <property type="entry name" value="NUCLEOSIDE-DIPHOSPHATE-SUGAR EPIMERASE"/>
    <property type="match status" value="1"/>
</dbReference>
<dbReference type="InterPro" id="IPR001509">
    <property type="entry name" value="Epimerase_deHydtase"/>
</dbReference>
<reference evidence="4" key="1">
    <citation type="submission" date="2019-02" db="EMBL/GenBank/DDBJ databases">
        <authorList>
            <consortium name="Genoscope - CEA"/>
            <person name="William W."/>
        </authorList>
    </citation>
    <scope>NUCLEOTIDE SEQUENCE [LARGE SCALE GENOMIC DNA]</scope>
    <source>
        <strain evidence="4">YSy11</strain>
    </source>
</reference>
<feature type="domain" description="NAD-dependent epimerase/dehydratase" evidence="3">
    <location>
        <begin position="3"/>
        <end position="200"/>
    </location>
</feature>
<keyword evidence="2" id="KW-0119">Carbohydrate metabolism</keyword>
<dbReference type="Gene3D" id="3.40.50.720">
    <property type="entry name" value="NAD(P)-binding Rossmann-like Domain"/>
    <property type="match status" value="1"/>
</dbReference>
<keyword evidence="1" id="KW-0521">NADP</keyword>
<gene>
    <name evidence="4" type="ORF">PMYSY11_3753</name>
</gene>
<evidence type="ECO:0000259" key="3">
    <source>
        <dbReference type="Pfam" id="PF01370"/>
    </source>
</evidence>
<dbReference type="PANTHER" id="PTHR43103:SF3">
    <property type="entry name" value="ADP-L-GLYCERO-D-MANNO-HEPTOSE-6-EPIMERASE"/>
    <property type="match status" value="1"/>
</dbReference>
<dbReference type="Gene3D" id="3.90.25.10">
    <property type="entry name" value="UDP-galactose 4-epimerase, domain 1"/>
    <property type="match status" value="1"/>
</dbReference>
<dbReference type="AlphaFoldDB" id="A0A653E7M4"/>
<proteinExistence type="predicted"/>
<dbReference type="SUPFAM" id="SSF51735">
    <property type="entry name" value="NAD(P)-binding Rossmann-fold domains"/>
    <property type="match status" value="1"/>
</dbReference>
<organism evidence="4">
    <name type="scientific">Pseudomonas marincola</name>
    <dbReference type="NCBI Taxonomy" id="437900"/>
    <lineage>
        <taxon>Bacteria</taxon>
        <taxon>Pseudomonadati</taxon>
        <taxon>Pseudomonadota</taxon>
        <taxon>Gammaproteobacteria</taxon>
        <taxon>Pseudomonadales</taxon>
        <taxon>Pseudomonadaceae</taxon>
        <taxon>Pseudomonas</taxon>
    </lineage>
</organism>
<evidence type="ECO:0000313" key="4">
    <source>
        <dbReference type="EMBL" id="VEV98797.1"/>
    </source>
</evidence>